<comment type="caution">
    <text evidence="7">The sequence shown here is derived from an EMBL/GenBank/DDBJ whole genome shotgun (WGS) entry which is preliminary data.</text>
</comment>
<dbReference type="InterPro" id="IPR036095">
    <property type="entry name" value="PTS_EIIB-like_sf"/>
</dbReference>
<dbReference type="RefSeq" id="WP_086274317.1">
    <property type="nucleotide sequence ID" value="NZ_NGKU01000001.1"/>
</dbReference>
<dbReference type="EMBL" id="NGKU01000001">
    <property type="protein sequence ID" value="OTN76349.1"/>
    <property type="molecule type" value="Genomic_DNA"/>
</dbReference>
<dbReference type="Proteomes" id="UP000195043">
    <property type="component" value="Unassembled WGS sequence"/>
</dbReference>
<evidence type="ECO:0000256" key="3">
    <source>
        <dbReference type="ARBA" id="ARBA00022840"/>
    </source>
</evidence>
<dbReference type="PROSITE" id="PS50045">
    <property type="entry name" value="SIGMA54_INTERACT_4"/>
    <property type="match status" value="1"/>
</dbReference>
<dbReference type="InterPro" id="IPR004701">
    <property type="entry name" value="PTS_EIIA_man-typ"/>
</dbReference>
<dbReference type="InterPro" id="IPR027417">
    <property type="entry name" value="P-loop_NTPase"/>
</dbReference>
<keyword evidence="1" id="KW-0808">Transferase</keyword>
<dbReference type="SMART" id="SM00382">
    <property type="entry name" value="AAA"/>
    <property type="match status" value="1"/>
</dbReference>
<dbReference type="InterPro" id="IPR002078">
    <property type="entry name" value="Sigma_54_int"/>
</dbReference>
<dbReference type="OrthoDB" id="9762199at2"/>
<dbReference type="AlphaFoldDB" id="A0A242A607"/>
<organism evidence="7 8">
    <name type="scientific">Candidatus Enterococcus testudinis</name>
    <dbReference type="NCBI Taxonomy" id="1834191"/>
    <lineage>
        <taxon>Bacteria</taxon>
        <taxon>Bacillati</taxon>
        <taxon>Bacillota</taxon>
        <taxon>Bacilli</taxon>
        <taxon>Lactobacillales</taxon>
        <taxon>Enterococcaceae</taxon>
        <taxon>Enterococcus</taxon>
    </lineage>
</organism>
<protein>
    <submittedName>
        <fullName evidence="7">Uncharacterized protein</fullName>
    </submittedName>
</protein>
<dbReference type="GO" id="GO:0009401">
    <property type="term" value="P:phosphoenolpyruvate-dependent sugar phosphotransferase system"/>
    <property type="evidence" value="ECO:0007669"/>
    <property type="project" value="InterPro"/>
</dbReference>
<keyword evidence="3" id="KW-0067">ATP-binding</keyword>
<sequence length="831" mass="93477">MRRIDTIYLFCEKETDKINRSDLIANPDIGITTSYISEKLGIMRNNVSSDLNSLVKDGKLIKIKGKPTRFLCNKSLEKMLSIPFIQLQTISSTFEIIDLAKHNSSEDPFETLIGANKSLAPVIQLAEAAINYPPRGLHTIILGESGTGKSLLAEKMHEHGKKEDVFAHNSQFVILNCADYSTNPQLLLGQLFGSKKGAYTGADIDKKGLIEIADKGVLFLDEVHRLPPEGQEMLFQYIDKGSYYKLGETHTKTFASTLLILATTEHPNSVLLDTFKRRIPVAIQMPNLNNRDFAERLELILHLYDNESKKINSCIVVEGRAISSLLTYTPVGNIGQLKSDIQLSVARGLLEKKKNHLDKVSVTQDFFPPSVASSFISTTAKEKQIVSTLVDQDYFEFGTDLSINEPTDGDYDFLDFFQEKKEGYSITKAFEDYSQKIAKQRLMNEHFSFLLNEDIKKIMLTVSDVLYEECGIIINDNISTAFALYIYSRTNDTNTPSIDLSPKNSDVNITNALRRITRELENLFDLYFSEDDIVILSNIISSIKNNEKQTSDFGILVCAHGDRVASELSQTINQLLGTDVVLPIDMPLNAAPKEIYEKIKILVDELEYANFLLFVDMGSMAGIEGKIREETGKNLFIIERIDTLILLETAKNKALLSMDLPLAALSILDIEKKRAYSVQQKINQYFGIKKRKVIYTVCRTGEGTAKFLETNLKNSFQNFGIYDVDIKPVNGNDARSINDFIDNHKDYEVIATVGTLDPKITFIPFISLQEIILKDGLSKLLTLAGRKTAFIDSSPADLYTRDIVIDMGIESVDKYLYLSLIHISFTHKFIN</sequence>
<dbReference type="GO" id="GO:0005524">
    <property type="term" value="F:ATP binding"/>
    <property type="evidence" value="ECO:0007669"/>
    <property type="project" value="UniProtKB-KW"/>
</dbReference>
<dbReference type="InterPro" id="IPR036662">
    <property type="entry name" value="PTS_EIIA_man-typ_sf"/>
</dbReference>
<dbReference type="Gene3D" id="3.40.50.300">
    <property type="entry name" value="P-loop containing nucleotide triphosphate hydrolases"/>
    <property type="match status" value="1"/>
</dbReference>
<feature type="domain" description="Sigma-54 factor interaction" evidence="5">
    <location>
        <begin position="112"/>
        <end position="346"/>
    </location>
</feature>
<feature type="domain" description="PTS EIIA type-4" evidence="6">
    <location>
        <begin position="552"/>
        <end position="675"/>
    </location>
</feature>
<keyword evidence="2" id="KW-0547">Nucleotide-binding</keyword>
<evidence type="ECO:0000259" key="6">
    <source>
        <dbReference type="PROSITE" id="PS51096"/>
    </source>
</evidence>
<dbReference type="InterPro" id="IPR036390">
    <property type="entry name" value="WH_DNA-bd_sf"/>
</dbReference>
<proteinExistence type="predicted"/>
<dbReference type="Gene3D" id="3.40.50.2300">
    <property type="match status" value="1"/>
</dbReference>
<evidence type="ECO:0000256" key="4">
    <source>
        <dbReference type="ARBA" id="ARBA00023125"/>
    </source>
</evidence>
<gene>
    <name evidence="7" type="ORF">A5886_001426</name>
</gene>
<dbReference type="Pfam" id="PF00158">
    <property type="entry name" value="Sigma54_activat"/>
    <property type="match status" value="1"/>
</dbReference>
<evidence type="ECO:0000256" key="1">
    <source>
        <dbReference type="ARBA" id="ARBA00022679"/>
    </source>
</evidence>
<dbReference type="STRING" id="1834191.A5886_001426"/>
<evidence type="ECO:0000313" key="7">
    <source>
        <dbReference type="EMBL" id="OTN76349.1"/>
    </source>
</evidence>
<dbReference type="GO" id="GO:0006355">
    <property type="term" value="P:regulation of DNA-templated transcription"/>
    <property type="evidence" value="ECO:0007669"/>
    <property type="project" value="InterPro"/>
</dbReference>
<keyword evidence="4" id="KW-0238">DNA-binding</keyword>
<dbReference type="Gene3D" id="3.40.50.510">
    <property type="entry name" value="Phosphotransferase system, mannose-type IIA component"/>
    <property type="match status" value="1"/>
</dbReference>
<evidence type="ECO:0000313" key="8">
    <source>
        <dbReference type="Proteomes" id="UP000195043"/>
    </source>
</evidence>
<dbReference type="SUPFAM" id="SSF46785">
    <property type="entry name" value="Winged helix' DNA-binding domain"/>
    <property type="match status" value="1"/>
</dbReference>
<dbReference type="PANTHER" id="PTHR32071:SF38">
    <property type="entry name" value="PSP OPERON TRANSCRIPTIONAL ACTIVATOR"/>
    <property type="match status" value="1"/>
</dbReference>
<reference evidence="7 8" key="1">
    <citation type="submission" date="2017-05" db="EMBL/GenBank/DDBJ databases">
        <title>The Genome Sequence of Enterococcus sp. 8G7_MSG3316.</title>
        <authorList>
            <consortium name="The Broad Institute Genomics Platform"/>
            <consortium name="The Broad Institute Genomic Center for Infectious Diseases"/>
            <person name="Earl A."/>
            <person name="Manson A."/>
            <person name="Schwartman J."/>
            <person name="Gilmore M."/>
            <person name="Abouelleil A."/>
            <person name="Cao P."/>
            <person name="Chapman S."/>
            <person name="Cusick C."/>
            <person name="Shea T."/>
            <person name="Young S."/>
            <person name="Neafsey D."/>
            <person name="Nusbaum C."/>
            <person name="Birren B."/>
        </authorList>
    </citation>
    <scope>NUCLEOTIDE SEQUENCE [LARGE SCALE GENOMIC DNA]</scope>
    <source>
        <strain evidence="7 8">8G7_MSG3316</strain>
    </source>
</reference>
<dbReference type="CDD" id="cd00009">
    <property type="entry name" value="AAA"/>
    <property type="match status" value="1"/>
</dbReference>
<dbReference type="SUPFAM" id="SSF53062">
    <property type="entry name" value="PTS system fructose IIA component-like"/>
    <property type="match status" value="1"/>
</dbReference>
<dbReference type="GO" id="GO:0008982">
    <property type="term" value="F:protein-N(PI)-phosphohistidine-sugar phosphotransferase activity"/>
    <property type="evidence" value="ECO:0007669"/>
    <property type="project" value="InterPro"/>
</dbReference>
<dbReference type="PANTHER" id="PTHR32071">
    <property type="entry name" value="TRANSCRIPTIONAL REGULATORY PROTEIN"/>
    <property type="match status" value="1"/>
</dbReference>
<keyword evidence="8" id="KW-1185">Reference proteome</keyword>
<dbReference type="GO" id="GO:0016020">
    <property type="term" value="C:membrane"/>
    <property type="evidence" value="ECO:0007669"/>
    <property type="project" value="InterPro"/>
</dbReference>
<dbReference type="SUPFAM" id="SSF52540">
    <property type="entry name" value="P-loop containing nucleoside triphosphate hydrolases"/>
    <property type="match status" value="1"/>
</dbReference>
<dbReference type="SUPFAM" id="SSF52794">
    <property type="entry name" value="PTS system IIB component-like"/>
    <property type="match status" value="1"/>
</dbReference>
<dbReference type="GO" id="GO:0003677">
    <property type="term" value="F:DNA binding"/>
    <property type="evidence" value="ECO:0007669"/>
    <property type="project" value="UniProtKB-KW"/>
</dbReference>
<evidence type="ECO:0000259" key="5">
    <source>
        <dbReference type="PROSITE" id="PS50045"/>
    </source>
</evidence>
<dbReference type="PROSITE" id="PS51096">
    <property type="entry name" value="PTS_EIIA_TYPE_4"/>
    <property type="match status" value="1"/>
</dbReference>
<dbReference type="InterPro" id="IPR003593">
    <property type="entry name" value="AAA+_ATPase"/>
</dbReference>
<accession>A0A242A607</accession>
<name>A0A242A607_9ENTE</name>
<evidence type="ECO:0000256" key="2">
    <source>
        <dbReference type="ARBA" id="ARBA00022741"/>
    </source>
</evidence>